<protein>
    <recommendedName>
        <fullName evidence="3">F-box domain-containing protein</fullName>
    </recommendedName>
</protein>
<accession>A0A067PZ52</accession>
<reference evidence="2" key="1">
    <citation type="journal article" date="2014" name="Proc. Natl. Acad. Sci. U.S.A.">
        <title>Extensive sampling of basidiomycete genomes demonstrates inadequacy of the white-rot/brown-rot paradigm for wood decay fungi.</title>
        <authorList>
            <person name="Riley R."/>
            <person name="Salamov A.A."/>
            <person name="Brown D.W."/>
            <person name="Nagy L.G."/>
            <person name="Floudas D."/>
            <person name="Held B.W."/>
            <person name="Levasseur A."/>
            <person name="Lombard V."/>
            <person name="Morin E."/>
            <person name="Otillar R."/>
            <person name="Lindquist E.A."/>
            <person name="Sun H."/>
            <person name="LaButti K.M."/>
            <person name="Schmutz J."/>
            <person name="Jabbour D."/>
            <person name="Luo H."/>
            <person name="Baker S.E."/>
            <person name="Pisabarro A.G."/>
            <person name="Walton J.D."/>
            <person name="Blanchette R.A."/>
            <person name="Henrissat B."/>
            <person name="Martin F."/>
            <person name="Cullen D."/>
            <person name="Hibbett D.S."/>
            <person name="Grigoriev I.V."/>
        </authorList>
    </citation>
    <scope>NUCLEOTIDE SEQUENCE [LARGE SCALE GENOMIC DNA]</scope>
    <source>
        <strain evidence="2">MUCL 33604</strain>
    </source>
</reference>
<proteinExistence type="predicted"/>
<name>A0A067PZ52_9AGAM</name>
<dbReference type="AlphaFoldDB" id="A0A067PZ52"/>
<dbReference type="Gene3D" id="3.80.10.10">
    <property type="entry name" value="Ribonuclease Inhibitor"/>
    <property type="match status" value="1"/>
</dbReference>
<keyword evidence="2" id="KW-1185">Reference proteome</keyword>
<evidence type="ECO:0000313" key="2">
    <source>
        <dbReference type="Proteomes" id="UP000027265"/>
    </source>
</evidence>
<dbReference type="SUPFAM" id="SSF52047">
    <property type="entry name" value="RNI-like"/>
    <property type="match status" value="1"/>
</dbReference>
<dbReference type="Proteomes" id="UP000027265">
    <property type="component" value="Unassembled WGS sequence"/>
</dbReference>
<sequence length="435" mass="48924">MFCVWRKNRRVSRSKAATGAQFPSTTLDREEYFSVPNPIPKPSPSPKPYIVKRATDTPHTSTRPCPPLPVELYRPIVKYVDQRSVLCTLCIASKTWYTEAIPYLYRSVSVSAAYLQWCNTIVEKPFLAEIVRSFSITFFPDRKRDINYFVIRLALALRNLVNLETLTISNGEGSKITTHQILSAFDACGSINLRQFDCRIPWPYSRDVRSLLAFLERHPGITEFRCNPDRPDLIAPREVIVPAPLLANLTHLSCSVDLFVGLADIPALESLQVSCWTSVELQLVLRTLVRVQKTLRKLCLRRCTPSSGSSERVLAGSVVRGIAEGVPMLHSLCVHDNSMRTYATLPEVDDFISSFARFPQLHIVSCSKYVDKPEAVIYPTNPFAISLIQVAERFMMGLPSLRIVMIPNRGAYRFTRSGASVHPVRAACEEPCLGC</sequence>
<evidence type="ECO:0008006" key="3">
    <source>
        <dbReference type="Google" id="ProtNLM"/>
    </source>
</evidence>
<gene>
    <name evidence="1" type="ORF">JAAARDRAFT_33549</name>
</gene>
<dbReference type="OrthoDB" id="3188866at2759"/>
<dbReference type="EMBL" id="KL197715">
    <property type="protein sequence ID" value="KDQ59959.1"/>
    <property type="molecule type" value="Genomic_DNA"/>
</dbReference>
<organism evidence="1 2">
    <name type="scientific">Jaapia argillacea MUCL 33604</name>
    <dbReference type="NCBI Taxonomy" id="933084"/>
    <lineage>
        <taxon>Eukaryota</taxon>
        <taxon>Fungi</taxon>
        <taxon>Dikarya</taxon>
        <taxon>Basidiomycota</taxon>
        <taxon>Agaricomycotina</taxon>
        <taxon>Agaricomycetes</taxon>
        <taxon>Agaricomycetidae</taxon>
        <taxon>Jaapiales</taxon>
        <taxon>Jaapiaceae</taxon>
        <taxon>Jaapia</taxon>
    </lineage>
</organism>
<dbReference type="InParanoid" id="A0A067PZ52"/>
<dbReference type="HOGENOM" id="CLU_062057_1_0_1"/>
<dbReference type="InterPro" id="IPR032675">
    <property type="entry name" value="LRR_dom_sf"/>
</dbReference>
<evidence type="ECO:0000313" key="1">
    <source>
        <dbReference type="EMBL" id="KDQ59959.1"/>
    </source>
</evidence>